<keyword evidence="3" id="KW-1185">Reference proteome</keyword>
<dbReference type="STRING" id="1423788.FC78_GL002660"/>
<dbReference type="PATRIC" id="fig|1423788.3.peg.2731"/>
<dbReference type="OrthoDB" id="9792148at2"/>
<dbReference type="InterPro" id="IPR025736">
    <property type="entry name" value="PucR_C-HTH_dom"/>
</dbReference>
<proteinExistence type="predicted"/>
<evidence type="ECO:0000259" key="1">
    <source>
        <dbReference type="Pfam" id="PF13556"/>
    </source>
</evidence>
<comment type="caution">
    <text evidence="2">The sequence shown here is derived from an EMBL/GenBank/DDBJ whole genome shotgun (WGS) entry which is preliminary data.</text>
</comment>
<dbReference type="InterPro" id="IPR051448">
    <property type="entry name" value="CdaR-like_regulators"/>
</dbReference>
<sequence>MLGSIAKLLELYPDAKVVIEPSSDPHNYNFLISGQWVTIKKDHLSNREKFLLSLVSQDNNNKSINNQWWNFLVHESDKIPAEKINVRVLQFEVQKLESDDRANEWLSVFEDTFDDVVDSFWINKYTGILIEKETNANMDKLEVQRMIELVDSDFYTKSHVYVGQFWPVNDKLPNIFDMERQLFHKSLEMKERVNNLSTVILDFLIEQNLKNTDMFKSLKGKIDIDSKTTQMINTLYKCDSNLAKTSKMLFLHRNTLLYRMEKFHEQTGFDLKDRDDLVLCFLLLK</sequence>
<dbReference type="PANTHER" id="PTHR33744:SF15">
    <property type="entry name" value="CARBOHYDRATE DIACID REGULATOR"/>
    <property type="match status" value="1"/>
</dbReference>
<organism evidence="2 3">
    <name type="scientific">Companilactobacillus bobalius DSM 19674</name>
    <dbReference type="NCBI Taxonomy" id="1423788"/>
    <lineage>
        <taxon>Bacteria</taxon>
        <taxon>Bacillati</taxon>
        <taxon>Bacillota</taxon>
        <taxon>Bacilli</taxon>
        <taxon>Lactobacillales</taxon>
        <taxon>Lactobacillaceae</taxon>
        <taxon>Companilactobacillus</taxon>
        <taxon>Companilactobacillus bobalius</taxon>
    </lineage>
</organism>
<dbReference type="EMBL" id="AZDY01000038">
    <property type="protein sequence ID" value="KRK82649.1"/>
    <property type="molecule type" value="Genomic_DNA"/>
</dbReference>
<name>A0A0R1KP91_9LACO</name>
<evidence type="ECO:0000313" key="3">
    <source>
        <dbReference type="Proteomes" id="UP000051515"/>
    </source>
</evidence>
<gene>
    <name evidence="2" type="ORF">FC78_GL002660</name>
</gene>
<evidence type="ECO:0000313" key="2">
    <source>
        <dbReference type="EMBL" id="KRK82649.1"/>
    </source>
</evidence>
<dbReference type="Gene3D" id="1.10.10.2840">
    <property type="entry name" value="PucR C-terminal helix-turn-helix domain"/>
    <property type="match status" value="1"/>
</dbReference>
<dbReference type="RefSeq" id="WP_056953844.1">
    <property type="nucleotide sequence ID" value="NZ_AZDY01000038.1"/>
</dbReference>
<dbReference type="SUPFAM" id="SSF46689">
    <property type="entry name" value="Homeodomain-like"/>
    <property type="match status" value="1"/>
</dbReference>
<dbReference type="PANTHER" id="PTHR33744">
    <property type="entry name" value="CARBOHYDRATE DIACID REGULATOR"/>
    <property type="match status" value="1"/>
</dbReference>
<dbReference type="InterPro" id="IPR009057">
    <property type="entry name" value="Homeodomain-like_sf"/>
</dbReference>
<feature type="domain" description="PucR C-terminal helix-turn-helix" evidence="1">
    <location>
        <begin position="232"/>
        <end position="284"/>
    </location>
</feature>
<reference evidence="2 3" key="1">
    <citation type="journal article" date="2015" name="Genome Announc.">
        <title>Expanding the biotechnology potential of lactobacilli through comparative genomics of 213 strains and associated genera.</title>
        <authorList>
            <person name="Sun Z."/>
            <person name="Harris H.M."/>
            <person name="McCann A."/>
            <person name="Guo C."/>
            <person name="Argimon S."/>
            <person name="Zhang W."/>
            <person name="Yang X."/>
            <person name="Jeffery I.B."/>
            <person name="Cooney J.C."/>
            <person name="Kagawa T.F."/>
            <person name="Liu W."/>
            <person name="Song Y."/>
            <person name="Salvetti E."/>
            <person name="Wrobel A."/>
            <person name="Rasinkangas P."/>
            <person name="Parkhill J."/>
            <person name="Rea M.C."/>
            <person name="O'Sullivan O."/>
            <person name="Ritari J."/>
            <person name="Douillard F.P."/>
            <person name="Paul Ross R."/>
            <person name="Yang R."/>
            <person name="Briner A.E."/>
            <person name="Felis G.E."/>
            <person name="de Vos W.M."/>
            <person name="Barrangou R."/>
            <person name="Klaenhammer T.R."/>
            <person name="Caufield P.W."/>
            <person name="Cui Y."/>
            <person name="Zhang H."/>
            <person name="O'Toole P.W."/>
        </authorList>
    </citation>
    <scope>NUCLEOTIDE SEQUENCE [LARGE SCALE GENOMIC DNA]</scope>
    <source>
        <strain evidence="2 3">DSM 19674</strain>
    </source>
</reference>
<dbReference type="Proteomes" id="UP000051515">
    <property type="component" value="Unassembled WGS sequence"/>
</dbReference>
<accession>A0A0R1KP91</accession>
<protein>
    <submittedName>
        <fullName evidence="2">Regulator</fullName>
    </submittedName>
</protein>
<dbReference type="AlphaFoldDB" id="A0A0R1KP91"/>
<dbReference type="InterPro" id="IPR042070">
    <property type="entry name" value="PucR_C-HTH_sf"/>
</dbReference>
<dbReference type="Pfam" id="PF13556">
    <property type="entry name" value="HTH_30"/>
    <property type="match status" value="1"/>
</dbReference>